<evidence type="ECO:0000256" key="6">
    <source>
        <dbReference type="ARBA" id="ARBA00023316"/>
    </source>
</evidence>
<dbReference type="GO" id="GO:0009969">
    <property type="term" value="P:xyloglucan biosynthetic process"/>
    <property type="evidence" value="ECO:0007669"/>
    <property type="project" value="TreeGrafter"/>
</dbReference>
<dbReference type="AlphaFoldDB" id="A0AAD5IK38"/>
<evidence type="ECO:0000256" key="3">
    <source>
        <dbReference type="ARBA" id="ARBA00022679"/>
    </source>
</evidence>
<organism evidence="8 9">
    <name type="scientific">Acer negundo</name>
    <name type="common">Box elder</name>
    <dbReference type="NCBI Taxonomy" id="4023"/>
    <lineage>
        <taxon>Eukaryota</taxon>
        <taxon>Viridiplantae</taxon>
        <taxon>Streptophyta</taxon>
        <taxon>Embryophyta</taxon>
        <taxon>Tracheophyta</taxon>
        <taxon>Spermatophyta</taxon>
        <taxon>Magnoliopsida</taxon>
        <taxon>eudicotyledons</taxon>
        <taxon>Gunneridae</taxon>
        <taxon>Pentapetalae</taxon>
        <taxon>rosids</taxon>
        <taxon>malvids</taxon>
        <taxon>Sapindales</taxon>
        <taxon>Sapindaceae</taxon>
        <taxon>Hippocastanoideae</taxon>
        <taxon>Acereae</taxon>
        <taxon>Acer</taxon>
    </lineage>
</organism>
<evidence type="ECO:0000313" key="8">
    <source>
        <dbReference type="EMBL" id="KAI9165867.1"/>
    </source>
</evidence>
<keyword evidence="2 7" id="KW-0328">Glycosyltransferase</keyword>
<protein>
    <recommendedName>
        <fullName evidence="7">Fucosyltransferase</fullName>
        <ecNumber evidence="7">2.4.1.-</ecNumber>
    </recommendedName>
</protein>
<evidence type="ECO:0000256" key="4">
    <source>
        <dbReference type="ARBA" id="ARBA00023034"/>
    </source>
</evidence>
<dbReference type="GO" id="GO:0008107">
    <property type="term" value="F:galactoside 2-alpha-L-fucosyltransferase activity"/>
    <property type="evidence" value="ECO:0007669"/>
    <property type="project" value="InterPro"/>
</dbReference>
<gene>
    <name evidence="8" type="ORF">LWI28_021987</name>
</gene>
<reference evidence="8" key="1">
    <citation type="journal article" date="2022" name="Plant J.">
        <title>Strategies of tolerance reflected in two North American maple genomes.</title>
        <authorList>
            <person name="McEvoy S.L."/>
            <person name="Sezen U.U."/>
            <person name="Trouern-Trend A."/>
            <person name="McMahon S.M."/>
            <person name="Schaberg P.G."/>
            <person name="Yang J."/>
            <person name="Wegrzyn J.L."/>
            <person name="Swenson N.G."/>
        </authorList>
    </citation>
    <scope>NUCLEOTIDE SEQUENCE</scope>
    <source>
        <strain evidence="8">91603</strain>
    </source>
</reference>
<comment type="similarity">
    <text evidence="1 7">Belongs to the glycosyltransferase 37 family.</text>
</comment>
<keyword evidence="3 7" id="KW-0808">Transferase</keyword>
<dbReference type="InterPro" id="IPR004938">
    <property type="entry name" value="XG_FTase"/>
</dbReference>
<dbReference type="GO" id="GO:0042546">
    <property type="term" value="P:cell wall biogenesis"/>
    <property type="evidence" value="ECO:0007669"/>
    <property type="project" value="InterPro"/>
</dbReference>
<dbReference type="GO" id="GO:0032580">
    <property type="term" value="C:Golgi cisterna membrane"/>
    <property type="evidence" value="ECO:0007669"/>
    <property type="project" value="UniProtKB-SubCell"/>
</dbReference>
<accession>A0AAD5IK38</accession>
<sequence length="107" mass="12601">MMVYKEPILLNSSNNMPTVASAFLYALLTNRILLIEQKPDKVDLFCEPFPNNSWLLPMNFPFRLNFSSFDQEYENSHGNWELIEEKCHKFFFIKRVETVISVSPFST</sequence>
<name>A0AAD5IK38_ACENE</name>
<dbReference type="GO" id="GO:0071555">
    <property type="term" value="P:cell wall organization"/>
    <property type="evidence" value="ECO:0007669"/>
    <property type="project" value="UniProtKB-UniRule"/>
</dbReference>
<evidence type="ECO:0000256" key="5">
    <source>
        <dbReference type="ARBA" id="ARBA00023180"/>
    </source>
</evidence>
<dbReference type="PANTHER" id="PTHR31889">
    <property type="entry name" value="FUCOSYLTRANSFERASE 2-RELATED"/>
    <property type="match status" value="1"/>
</dbReference>
<reference evidence="8" key="2">
    <citation type="submission" date="2023-02" db="EMBL/GenBank/DDBJ databases">
        <authorList>
            <person name="Swenson N.G."/>
            <person name="Wegrzyn J.L."/>
            <person name="Mcevoy S.L."/>
        </authorList>
    </citation>
    <scope>NUCLEOTIDE SEQUENCE</scope>
    <source>
        <strain evidence="8">91603</strain>
        <tissue evidence="8">Leaf</tissue>
    </source>
</reference>
<dbReference type="Pfam" id="PF03254">
    <property type="entry name" value="XG_FTase"/>
    <property type="match status" value="1"/>
</dbReference>
<comment type="caution">
    <text evidence="8">The sequence shown here is derived from an EMBL/GenBank/DDBJ whole genome shotgun (WGS) entry which is preliminary data.</text>
</comment>
<dbReference type="Proteomes" id="UP001064489">
    <property type="component" value="Chromosome 10"/>
</dbReference>
<comment type="function">
    <text evidence="7">May be involved in cell wall biosynthesis.</text>
</comment>
<keyword evidence="5" id="KW-0325">Glycoprotein</keyword>
<dbReference type="EC" id="2.4.1.-" evidence="7"/>
<comment type="subcellular location">
    <subcellularLocation>
        <location evidence="7">Golgi apparatus</location>
        <location evidence="7">Golgi stack membrane</location>
        <topology evidence="7">Single-pass type II membrane protein</topology>
    </subcellularLocation>
</comment>
<evidence type="ECO:0000313" key="9">
    <source>
        <dbReference type="Proteomes" id="UP001064489"/>
    </source>
</evidence>
<keyword evidence="9" id="KW-1185">Reference proteome</keyword>
<keyword evidence="6 7" id="KW-0961">Cell wall biogenesis/degradation</keyword>
<evidence type="ECO:0000256" key="1">
    <source>
        <dbReference type="ARBA" id="ARBA00010481"/>
    </source>
</evidence>
<proteinExistence type="inferred from homology"/>
<evidence type="ECO:0000256" key="2">
    <source>
        <dbReference type="ARBA" id="ARBA00022676"/>
    </source>
</evidence>
<evidence type="ECO:0000256" key="7">
    <source>
        <dbReference type="RuleBase" id="RU367004"/>
    </source>
</evidence>
<dbReference type="PANTHER" id="PTHR31889:SF2">
    <property type="entry name" value="FUCOSYLTRANSFERASE 3"/>
    <property type="match status" value="1"/>
</dbReference>
<dbReference type="EMBL" id="JAJSOW010000105">
    <property type="protein sequence ID" value="KAI9165867.1"/>
    <property type="molecule type" value="Genomic_DNA"/>
</dbReference>
<keyword evidence="4 7" id="KW-0333">Golgi apparatus</keyword>